<evidence type="ECO:0000313" key="1">
    <source>
        <dbReference type="EMBL" id="OGN01946.1"/>
    </source>
</evidence>
<dbReference type="SUPFAM" id="SSF53474">
    <property type="entry name" value="alpha/beta-Hydrolases"/>
    <property type="match status" value="1"/>
</dbReference>
<reference evidence="1 2" key="1">
    <citation type="journal article" date="2016" name="Nat. Commun.">
        <title>Thousands of microbial genomes shed light on interconnected biogeochemical processes in an aquifer system.</title>
        <authorList>
            <person name="Anantharaman K."/>
            <person name="Brown C.T."/>
            <person name="Hug L.A."/>
            <person name="Sharon I."/>
            <person name="Castelle C.J."/>
            <person name="Probst A.J."/>
            <person name="Thomas B.C."/>
            <person name="Singh A."/>
            <person name="Wilkins M.J."/>
            <person name="Karaoz U."/>
            <person name="Brodie E.L."/>
            <person name="Williams K.H."/>
            <person name="Hubbard S.S."/>
            <person name="Banfield J.F."/>
        </authorList>
    </citation>
    <scope>NUCLEOTIDE SEQUENCE [LARGE SCALE GENOMIC DNA]</scope>
</reference>
<dbReference type="Proteomes" id="UP000177117">
    <property type="component" value="Unassembled WGS sequence"/>
</dbReference>
<evidence type="ECO:0000313" key="2">
    <source>
        <dbReference type="Proteomes" id="UP000177117"/>
    </source>
</evidence>
<organism evidence="1 2">
    <name type="scientific">Candidatus Yanofskybacteria bacterium RIFCSPHIGHO2_01_FULL_41_53</name>
    <dbReference type="NCBI Taxonomy" id="1802663"/>
    <lineage>
        <taxon>Bacteria</taxon>
        <taxon>Candidatus Yanofskyibacteriota</taxon>
    </lineage>
</organism>
<protein>
    <recommendedName>
        <fullName evidence="3">Serine aminopeptidase S33 domain-containing protein</fullName>
    </recommendedName>
</protein>
<dbReference type="Gene3D" id="3.40.50.1820">
    <property type="entry name" value="alpha/beta hydrolase"/>
    <property type="match status" value="1"/>
</dbReference>
<gene>
    <name evidence="1" type="ORF">A2650_00090</name>
</gene>
<dbReference type="Pfam" id="PF08538">
    <property type="entry name" value="DUF1749"/>
    <property type="match status" value="1"/>
</dbReference>
<evidence type="ECO:0008006" key="3">
    <source>
        <dbReference type="Google" id="ProtNLM"/>
    </source>
</evidence>
<comment type="caution">
    <text evidence="1">The sequence shown here is derived from an EMBL/GenBank/DDBJ whole genome shotgun (WGS) entry which is preliminary data.</text>
</comment>
<dbReference type="EMBL" id="MGJD01000002">
    <property type="protein sequence ID" value="OGN01946.1"/>
    <property type="molecule type" value="Genomic_DNA"/>
</dbReference>
<dbReference type="InterPro" id="IPR029058">
    <property type="entry name" value="AB_hydrolase_fold"/>
</dbReference>
<accession>A0A1F8EPM3</accession>
<dbReference type="AlphaFoldDB" id="A0A1F8EPM3"/>
<name>A0A1F8EPM3_9BACT</name>
<dbReference type="InterPro" id="IPR013744">
    <property type="entry name" value="SidJ"/>
</dbReference>
<sequence length="298" mass="34138">MNIKPEFVEFGTKDGLTLPGLLYRGKKDKAVVIYLHGNGSSSVFYDEVENRPLAYALAKKNISTLYFNNRGAHIIKKLNVRVGKKDERKRFGMAYEKIKECIEDIDGAISFLKKQGYSKFYLAGASTGANKICVYNFYKPKNDVEKYILLCGGDDTGIYYHTLGKSKFWKLLAEAKKKIKTKHGEEIIKEILPDEFFSYTGFFDIANPDGDYNIFPFYEVLHKVRLSTKPLFRHFQSIKKLTLVVYGDKDEYAWGNVPKVVGILKSYQPKLVYRIIKGADHGFKNRENQLAGMIASWL</sequence>
<proteinExistence type="predicted"/>